<dbReference type="Gene3D" id="3.50.50.60">
    <property type="entry name" value="FAD/NAD(P)-binding domain"/>
    <property type="match status" value="2"/>
</dbReference>
<dbReference type="Pfam" id="PF07859">
    <property type="entry name" value="Abhydrolase_3"/>
    <property type="match status" value="1"/>
</dbReference>
<dbReference type="InterPro" id="IPR000627">
    <property type="entry name" value="Intradiol_dOase_C"/>
</dbReference>
<dbReference type="OrthoDB" id="2096480at2759"/>
<dbReference type="InterPro" id="IPR007535">
    <property type="entry name" value="Catechol_dOase_N"/>
</dbReference>
<proteinExistence type="inferred from homology"/>
<evidence type="ECO:0000256" key="3">
    <source>
        <dbReference type="ARBA" id="ARBA00022630"/>
    </source>
</evidence>
<evidence type="ECO:0000256" key="7">
    <source>
        <dbReference type="ARBA" id="ARBA00023002"/>
    </source>
</evidence>
<dbReference type="Gene3D" id="3.40.50.1820">
    <property type="entry name" value="alpha/beta hydrolase"/>
    <property type="match status" value="1"/>
</dbReference>
<reference evidence="10 11" key="1">
    <citation type="submission" date="2020-05" db="EMBL/GenBank/DDBJ databases">
        <title>Identification and distribution of gene clusters putatively required for synthesis of sphingolipid metabolism inhibitors in phylogenetically diverse species of the filamentous fungus Fusarium.</title>
        <authorList>
            <person name="Kim H.-S."/>
            <person name="Busman M."/>
            <person name="Brown D.W."/>
            <person name="Divon H."/>
            <person name="Uhlig S."/>
            <person name="Proctor R.H."/>
        </authorList>
    </citation>
    <scope>NUCLEOTIDE SEQUENCE [LARGE SCALE GENOMIC DNA]</scope>
    <source>
        <strain evidence="10 11">NRRL 13617</strain>
    </source>
</reference>
<dbReference type="GO" id="GO:0071949">
    <property type="term" value="F:FAD binding"/>
    <property type="evidence" value="ECO:0007669"/>
    <property type="project" value="InterPro"/>
</dbReference>
<keyword evidence="6" id="KW-0223">Dioxygenase</keyword>
<dbReference type="GO" id="GO:0016787">
    <property type="term" value="F:hydrolase activity"/>
    <property type="evidence" value="ECO:0007669"/>
    <property type="project" value="InterPro"/>
</dbReference>
<dbReference type="PANTHER" id="PTHR33711:SF7">
    <property type="entry name" value="INTRADIOL RING-CLEAVAGE DIOXYGENASES DOMAIN-CONTAINING PROTEIN-RELATED"/>
    <property type="match status" value="1"/>
</dbReference>
<evidence type="ECO:0000259" key="9">
    <source>
        <dbReference type="PROSITE" id="PS00083"/>
    </source>
</evidence>
<dbReference type="GO" id="GO:0008199">
    <property type="term" value="F:ferric iron binding"/>
    <property type="evidence" value="ECO:0007669"/>
    <property type="project" value="InterPro"/>
</dbReference>
<gene>
    <name evidence="10" type="ORF">FPHYL_14132</name>
</gene>
<evidence type="ECO:0000313" key="11">
    <source>
        <dbReference type="Proteomes" id="UP000582016"/>
    </source>
</evidence>
<dbReference type="Pfam" id="PF01494">
    <property type="entry name" value="FAD_binding_3"/>
    <property type="match status" value="1"/>
</dbReference>
<dbReference type="SUPFAM" id="SSF49482">
    <property type="entry name" value="Aromatic compound dioxygenase"/>
    <property type="match status" value="1"/>
</dbReference>
<sequence length="1273" mass="141808">MATQQEDKGGKGTNFSDESITQAVININSETPDARLKFLMERLVTHLHDFARETRLNTKEWMAAIQFLTATGQKCTDMRQEFVLLSDVLGLSLLVDSIDHPKPPGSTVGSLLGPFHTDDAEMVAHGTQISNDDKGEPILVIGSVKDTHGHPLEGVVIDVWETDSTGHYDTHGIVPVPYPIPGDGPVGNLLKLLNRHNMRPGHLHFRFMKHGYDPLTTALYLRGDPYENSDAVFGVKDPLLVDLQQVDEVIAAKYKVSKETKLLTYNFVIATDQETEALREENSKLAELRKQPRPPSLPVNPDIPAMRQHANFEAQELRKVIEKPTLGLSERGMKIPVAGVRELDAYVYAPSSEPPAASLPIYLFFHGGGFCIGSRFDDMEANRRITLEAHIVVVSLEYPLAPEHPFPQAVHDGLHALQWIVENANAVHPSASVSKGLIIGGTSAGGNIANAITYLNRDQDNPVKVTGQFLSVPPLLPPQVIPNKYKQDYTSFKQTAPVTIPPPGLGKAFIAAYKPDLRSPLFVPFNHPAGHTLIPPTYIQVCGLDSLRDEGLIYAHELRENGVETRVDLYTGLHHHFWQFFPGLTKHCEKRTRDCIEGILWLLNPNEYCFRATLDTPIAIIGAGPVGLYIAFVLAKAGIKVTVIEMENQLIDTPRAVIYFPAVLDEFEKTGILQDIVDAGDKNSKGCAWRDGSGNILASLDQPADDPHFGVCLGQHYFCEIVYKKLVETGNGQVLFNTTYLRHEQKGDSVHYLLKDSSKATEIAGECRYLIGTDGGRSAVRKSLGIEFKGFTWESVQLVATNFRYPLDSFGWKKANYIIDPVSWGIIVKCGKEDSWRFATAIQTSSDVPVLDEAIVAEVKTRLPKMLPGDTSQIVWEAMAPYKVHQRCASTFRKGNTLLAGDAAHVGLDFSPLTHQAASITDIAFLKLTNPLGALGLTTGILDAAHLTDSLKQVLLEDADPIVLDQYAEIRRSIFLERTSPISTQNLIRARSDDPVNAQDREEFFKKLTTEKDVATILKVGLPDYALSSTSKTTFATYEELTWFISVTKIDDWTEEKFAHEYKVVHANMTRQGKEQGAPARHYIQYENLFEDVPGTKLASWNYVTSLVFPNMFLVHAGLQDPGYRATAGLHIFCRLDQQGCLTRKILTYSKDQENPNSAAFRVLLFHERRLSTDDFSRNWLEERAARFSADAKSNSRVRGYSLWQDITPKNSKYLFKDSLFEPGSWHNFKGVEAFDFANMPSAKDFLSERVDSITENSTLLIRVVVSKPNVIF</sequence>
<comment type="cofactor">
    <cofactor evidence="1">
        <name>Fe(3+)</name>
        <dbReference type="ChEBI" id="CHEBI:29034"/>
    </cofactor>
</comment>
<name>A0A8H5I617_9HYPO</name>
<dbReference type="Pfam" id="PF04444">
    <property type="entry name" value="Dioxygenase_N"/>
    <property type="match status" value="1"/>
</dbReference>
<dbReference type="Gene3D" id="2.60.130.10">
    <property type="entry name" value="Aromatic compound dioxygenase"/>
    <property type="match status" value="1"/>
</dbReference>
<dbReference type="InterPro" id="IPR013094">
    <property type="entry name" value="AB_hydrolase_3"/>
</dbReference>
<dbReference type="InterPro" id="IPR029058">
    <property type="entry name" value="AB_hydrolase_fold"/>
</dbReference>
<keyword evidence="8" id="KW-0408">Iron</keyword>
<dbReference type="AlphaFoldDB" id="A0A8H5I617"/>
<dbReference type="PROSITE" id="PS00083">
    <property type="entry name" value="INTRADIOL_DIOXYGENAS"/>
    <property type="match status" value="1"/>
</dbReference>
<dbReference type="GO" id="GO:0018576">
    <property type="term" value="F:catechol 1,2-dioxygenase activity"/>
    <property type="evidence" value="ECO:0007669"/>
    <property type="project" value="InterPro"/>
</dbReference>
<keyword evidence="11" id="KW-1185">Reference proteome</keyword>
<evidence type="ECO:0000256" key="1">
    <source>
        <dbReference type="ARBA" id="ARBA00001965"/>
    </source>
</evidence>
<accession>A0A8H5I617</accession>
<dbReference type="InterPro" id="IPR002938">
    <property type="entry name" value="FAD-bd"/>
</dbReference>
<dbReference type="Pfam" id="PF00775">
    <property type="entry name" value="Dioxygenase_C"/>
    <property type="match status" value="1"/>
</dbReference>
<dbReference type="SUPFAM" id="SSF53474">
    <property type="entry name" value="alpha/beta-Hydrolases"/>
    <property type="match status" value="1"/>
</dbReference>
<dbReference type="InterPro" id="IPR015889">
    <property type="entry name" value="Intradiol_dOase_core"/>
</dbReference>
<evidence type="ECO:0000313" key="10">
    <source>
        <dbReference type="EMBL" id="KAF5530118.1"/>
    </source>
</evidence>
<evidence type="ECO:0000256" key="5">
    <source>
        <dbReference type="ARBA" id="ARBA00022827"/>
    </source>
</evidence>
<keyword evidence="4" id="KW-0479">Metal-binding</keyword>
<evidence type="ECO:0000256" key="4">
    <source>
        <dbReference type="ARBA" id="ARBA00022723"/>
    </source>
</evidence>
<evidence type="ECO:0000256" key="6">
    <source>
        <dbReference type="ARBA" id="ARBA00022964"/>
    </source>
</evidence>
<keyword evidence="5" id="KW-0274">FAD</keyword>
<dbReference type="PANTHER" id="PTHR33711">
    <property type="entry name" value="DIOXYGENASE, PUTATIVE (AFU_ORTHOLOGUE AFUA_2G02910)-RELATED"/>
    <property type="match status" value="1"/>
</dbReference>
<comment type="caution">
    <text evidence="10">The sequence shown here is derived from an EMBL/GenBank/DDBJ whole genome shotgun (WGS) entry which is preliminary data.</text>
</comment>
<feature type="domain" description="Intradiol ring-cleavage dioxygenases" evidence="9">
    <location>
        <begin position="140"/>
        <end position="168"/>
    </location>
</feature>
<dbReference type="SUPFAM" id="SSF51905">
    <property type="entry name" value="FAD/NAD(P)-binding domain"/>
    <property type="match status" value="1"/>
</dbReference>
<protein>
    <submittedName>
        <fullName evidence="10">3-(3-hydroxy-phenyl)propionate 3-hydroxycinnamic acid hydroxylase</fullName>
    </submittedName>
</protein>
<dbReference type="PRINTS" id="PR00420">
    <property type="entry name" value="RNGMNOXGNASE"/>
</dbReference>
<evidence type="ECO:0000256" key="2">
    <source>
        <dbReference type="ARBA" id="ARBA00007825"/>
    </source>
</evidence>
<dbReference type="InterPro" id="IPR050770">
    <property type="entry name" value="Intradiol_RC_Dioxygenase"/>
</dbReference>
<dbReference type="InterPro" id="IPR036188">
    <property type="entry name" value="FAD/NAD-bd_sf"/>
</dbReference>
<keyword evidence="3" id="KW-0285">Flavoprotein</keyword>
<dbReference type="Proteomes" id="UP000582016">
    <property type="component" value="Unassembled WGS sequence"/>
</dbReference>
<evidence type="ECO:0000256" key="8">
    <source>
        <dbReference type="ARBA" id="ARBA00023004"/>
    </source>
</evidence>
<dbReference type="Gene3D" id="3.30.9.10">
    <property type="entry name" value="D-Amino Acid Oxidase, subunit A, domain 2"/>
    <property type="match status" value="1"/>
</dbReference>
<comment type="similarity">
    <text evidence="2">Belongs to the intradiol ring-cleavage dioxygenase family.</text>
</comment>
<dbReference type="GO" id="GO:0009712">
    <property type="term" value="P:catechol-containing compound metabolic process"/>
    <property type="evidence" value="ECO:0007669"/>
    <property type="project" value="InterPro"/>
</dbReference>
<organism evidence="10 11">
    <name type="scientific">Fusarium phyllophilum</name>
    <dbReference type="NCBI Taxonomy" id="47803"/>
    <lineage>
        <taxon>Eukaryota</taxon>
        <taxon>Fungi</taxon>
        <taxon>Dikarya</taxon>
        <taxon>Ascomycota</taxon>
        <taxon>Pezizomycotina</taxon>
        <taxon>Sordariomycetes</taxon>
        <taxon>Hypocreomycetidae</taxon>
        <taxon>Hypocreales</taxon>
        <taxon>Nectriaceae</taxon>
        <taxon>Fusarium</taxon>
        <taxon>Fusarium fujikuroi species complex</taxon>
    </lineage>
</organism>
<dbReference type="EMBL" id="JAAOAQ010001133">
    <property type="protein sequence ID" value="KAF5530118.1"/>
    <property type="molecule type" value="Genomic_DNA"/>
</dbReference>
<keyword evidence="7" id="KW-0560">Oxidoreductase</keyword>